<feature type="compositionally biased region" description="Low complexity" evidence="1">
    <location>
        <begin position="595"/>
        <end position="605"/>
    </location>
</feature>
<feature type="region of interest" description="Disordered" evidence="1">
    <location>
        <begin position="171"/>
        <end position="191"/>
    </location>
</feature>
<feature type="compositionally biased region" description="Basic and acidic residues" evidence="1">
    <location>
        <begin position="606"/>
        <end position="620"/>
    </location>
</feature>
<feature type="compositionally biased region" description="Polar residues" evidence="1">
    <location>
        <begin position="384"/>
        <end position="397"/>
    </location>
</feature>
<dbReference type="OrthoDB" id="6363430at2759"/>
<dbReference type="EMBL" id="HACA01003282">
    <property type="protein sequence ID" value="CDW20643.1"/>
    <property type="molecule type" value="Transcribed_RNA"/>
</dbReference>
<feature type="region of interest" description="Disordered" evidence="1">
    <location>
        <begin position="497"/>
        <end position="523"/>
    </location>
</feature>
<proteinExistence type="predicted"/>
<sequence>NAGDLPSKGCDVLTSGTTTNLTSCDNRISRTATNSSVEGGVGGGEKTLGETSNLREIHSCPSSPTETDCSSGFSTLRRRSVTLTEKIRTNRDGSKTQVLRQYGCNTSSVAEATQSVSYQQNSFVYINGSDGKRTGVDTSTTGSKSSRSFPSLIPITSSAAPSMSNVSVLPSSATTLPRSTQPSASSTGASCNSQYRGHIVRLNSIEPNTVMFSTKDYPLLYNISVPEIIDELEKQFDDKLCDLQGVRLVGSNVYICLGKKDSLNTLSTYGFYVRGISVKLVDITHDSVVICLTGVPHYITDSTITMLVSTFGICIGEVERRFYKGVDTGERYIRLKPRSHTQIPDFVTVGGCKILIRILNQDEVCLPFTLSEFKSADSGDKKQQGQGNKPSGISNNFRAKPGHCNGSVNSPNGEMPSSSSSNVQPFFSSTNPFSSPPRTNDFLVGEPPPSPKIGKSFRSRISLTMRSPTDALRTESGAYISGELIDLPALSPPPYKPPSTNCDSASSSSTVTTSGKEGNNYMMNGGGRSSSILGAKGSSDDLLYEGPPSLHHQFSSHHQFLRPKPLISSSTASPTTNISSTLRKIACKGLPKTDSSNSLNSQKNNNPDKRSSVNFEEPRRMGIGANNNSNPNNNTTHVNNSNSNHHNPNNLPTSPPTRSNVTSCSKTVNGILRKGSGPGDEIVSPISRSKMENLQHNNNNNNNNVKEDHHRRHRKSKNDRSSTAATKSSRSRNSKLESVTESGGEDGGENNSTLTRSSRSRSNSTKSNKGSSSEKTQKDLALTRDLPWCGCWGNGCL</sequence>
<evidence type="ECO:0000256" key="1">
    <source>
        <dbReference type="SAM" id="MobiDB-lite"/>
    </source>
</evidence>
<protein>
    <submittedName>
        <fullName evidence="2">Putative LOC100164648 [Acyrthosiphon pisum]</fullName>
    </submittedName>
</protein>
<feature type="region of interest" description="Disordered" evidence="1">
    <location>
        <begin position="375"/>
        <end position="424"/>
    </location>
</feature>
<reference evidence="2" key="1">
    <citation type="submission" date="2014-05" db="EMBL/GenBank/DDBJ databases">
        <authorList>
            <person name="Chronopoulou M."/>
        </authorList>
    </citation>
    <scope>NUCLEOTIDE SEQUENCE</scope>
    <source>
        <tissue evidence="2">Whole organism</tissue>
    </source>
</reference>
<feature type="non-terminal residue" evidence="2">
    <location>
        <position position="1"/>
    </location>
</feature>
<evidence type="ECO:0000313" key="2">
    <source>
        <dbReference type="EMBL" id="CDW20643.1"/>
    </source>
</evidence>
<organism evidence="2">
    <name type="scientific">Lepeophtheirus salmonis</name>
    <name type="common">Salmon louse</name>
    <name type="synonym">Caligus salmonis</name>
    <dbReference type="NCBI Taxonomy" id="72036"/>
    <lineage>
        <taxon>Eukaryota</taxon>
        <taxon>Metazoa</taxon>
        <taxon>Ecdysozoa</taxon>
        <taxon>Arthropoda</taxon>
        <taxon>Crustacea</taxon>
        <taxon>Multicrustacea</taxon>
        <taxon>Hexanauplia</taxon>
        <taxon>Copepoda</taxon>
        <taxon>Siphonostomatoida</taxon>
        <taxon>Caligidae</taxon>
        <taxon>Lepeophtheirus</taxon>
    </lineage>
</organism>
<feature type="compositionally biased region" description="Low complexity" evidence="1">
    <location>
        <begin position="749"/>
        <end position="774"/>
    </location>
</feature>
<name>A0A0K2T3M7_LEPSM</name>
<feature type="compositionally biased region" description="Low complexity" evidence="1">
    <location>
        <begin position="626"/>
        <end position="660"/>
    </location>
</feature>
<feature type="region of interest" description="Disordered" evidence="1">
    <location>
        <begin position="589"/>
        <end position="663"/>
    </location>
</feature>
<feature type="compositionally biased region" description="Low complexity" evidence="1">
    <location>
        <begin position="498"/>
        <end position="514"/>
    </location>
</feature>
<feature type="region of interest" description="Disordered" evidence="1">
    <location>
        <begin position="692"/>
        <end position="779"/>
    </location>
</feature>
<dbReference type="AlphaFoldDB" id="A0A0K2T3M7"/>
<feature type="compositionally biased region" description="Polar residues" evidence="1">
    <location>
        <begin position="406"/>
        <end position="416"/>
    </location>
</feature>
<accession>A0A0K2T3M7</accession>